<dbReference type="InterPro" id="IPR010496">
    <property type="entry name" value="AL/BT2_dom"/>
</dbReference>
<evidence type="ECO:0000259" key="2">
    <source>
        <dbReference type="Pfam" id="PF06439"/>
    </source>
</evidence>
<keyword evidence="1" id="KW-0732">Signal</keyword>
<feature type="chain" id="PRO_5043977286" description="3-keto-alpha-glucoside-1,2-lyase/3-keto-2-hydroxy-glucal hydratase domain-containing protein" evidence="1">
    <location>
        <begin position="22"/>
        <end position="228"/>
    </location>
</feature>
<reference evidence="3 4" key="1">
    <citation type="journal article" date="2017" name="Antonie Van Leeuwenhoek">
        <title>Rhizobium rhizosphaerae sp. nov., a novel species isolated from rice rhizosphere.</title>
        <authorList>
            <person name="Zhao J.J."/>
            <person name="Zhang J."/>
            <person name="Zhang R.J."/>
            <person name="Zhang C.W."/>
            <person name="Yin H.Q."/>
            <person name="Zhang X.X."/>
        </authorList>
    </citation>
    <scope>NUCLEOTIDE SEQUENCE [LARGE SCALE GENOMIC DNA]</scope>
    <source>
        <strain evidence="3 4">S18K6</strain>
    </source>
</reference>
<protein>
    <recommendedName>
        <fullName evidence="2">3-keto-alpha-glucoside-1,2-lyase/3-keto-2-hydroxy-glucal hydratase domain-containing protein</fullName>
    </recommendedName>
</protein>
<dbReference type="EMBL" id="BAEM01000063">
    <property type="protein sequence ID" value="GAC12635.1"/>
    <property type="molecule type" value="Genomic_DNA"/>
</dbReference>
<gene>
    <name evidence="3" type="ORF">GCHA_4718</name>
</gene>
<dbReference type="Pfam" id="PF06439">
    <property type="entry name" value="3keto-disac_hyd"/>
    <property type="match status" value="1"/>
</dbReference>
<dbReference type="AlphaFoldDB" id="A0AAV3V7T9"/>
<feature type="signal peptide" evidence="1">
    <location>
        <begin position="1"/>
        <end position="21"/>
    </location>
</feature>
<accession>A0AAV3V7T9</accession>
<dbReference type="Gene3D" id="2.60.120.560">
    <property type="entry name" value="Exo-inulinase, domain 1"/>
    <property type="match status" value="1"/>
</dbReference>
<name>A0AAV3V7T9_9ALTE</name>
<comment type="caution">
    <text evidence="3">The sequence shown here is derived from an EMBL/GenBank/DDBJ whole genome shotgun (WGS) entry which is preliminary data.</text>
</comment>
<evidence type="ECO:0000313" key="4">
    <source>
        <dbReference type="Proteomes" id="UP000006320"/>
    </source>
</evidence>
<evidence type="ECO:0000256" key="1">
    <source>
        <dbReference type="SAM" id="SignalP"/>
    </source>
</evidence>
<feature type="domain" description="3-keto-alpha-glucoside-1,2-lyase/3-keto-2-hydroxy-glucal hydratase" evidence="2">
    <location>
        <begin position="23"/>
        <end position="226"/>
    </location>
</feature>
<sequence>MKISTLFIVLLLATISYQSLAQQSLIDDKLSNFENVYTYGHAEVVNNELHLISQKNWFLSTKAEYSDFVLQAQVKMPNTSEYSNSGIIFRGQIVDTDNGKQVIGYQAEVDPSDRKWTGALFDQSRRKWLYPTHPTRSHRDEDFIRSHLGAWRKEQRDAYKHLEWNTLKIVCIGSELKIYVNGTLTTHVEDSKDRKGVIAFQHHGSKIYKDHGDTTNIVAFRNITIESL</sequence>
<organism evidence="3 4">
    <name type="scientific">Paraglaciecola chathamensis S18K6</name>
    <dbReference type="NCBI Taxonomy" id="1127672"/>
    <lineage>
        <taxon>Bacteria</taxon>
        <taxon>Pseudomonadati</taxon>
        <taxon>Pseudomonadota</taxon>
        <taxon>Gammaproteobacteria</taxon>
        <taxon>Alteromonadales</taxon>
        <taxon>Alteromonadaceae</taxon>
        <taxon>Paraglaciecola</taxon>
    </lineage>
</organism>
<dbReference type="Proteomes" id="UP000006320">
    <property type="component" value="Unassembled WGS sequence"/>
</dbReference>
<proteinExistence type="predicted"/>
<dbReference type="GO" id="GO:0016787">
    <property type="term" value="F:hydrolase activity"/>
    <property type="evidence" value="ECO:0007669"/>
    <property type="project" value="InterPro"/>
</dbReference>
<evidence type="ECO:0000313" key="3">
    <source>
        <dbReference type="EMBL" id="GAC12635.1"/>
    </source>
</evidence>
<dbReference type="RefSeq" id="WP_007992360.1">
    <property type="nucleotide sequence ID" value="NZ_BAEM01000063.1"/>
</dbReference>